<proteinExistence type="predicted"/>
<dbReference type="RefSeq" id="WP_033672534.1">
    <property type="nucleotide sequence ID" value="NZ_JOTM01000001.1"/>
</dbReference>
<evidence type="ECO:0000313" key="1">
    <source>
        <dbReference type="EMBL" id="KEK26184.1"/>
    </source>
</evidence>
<dbReference type="eggNOG" id="ENOG5031T5P">
    <property type="taxonomic scope" value="Bacteria"/>
</dbReference>
<sequence>MNFYIASGFQNKHLVQFVANKLKEAGWHHTYDWTQNEKATNREQLQKIGQAEKQAIQEADVFLLLLDGGSGSHTELGMAIALEKKVYLYHRNNPLQTTFYYLPEVNIFQGEVEEFISYVMNKGDA</sequence>
<dbReference type="Proteomes" id="UP000027778">
    <property type="component" value="Unassembled WGS sequence"/>
</dbReference>
<evidence type="ECO:0000313" key="2">
    <source>
        <dbReference type="Proteomes" id="UP000027778"/>
    </source>
</evidence>
<dbReference type="OrthoDB" id="2059845at2"/>
<dbReference type="STRING" id="574375.AZF08_02865"/>
<dbReference type="Pfam" id="PF05014">
    <property type="entry name" value="Nuc_deoxyrib_tr"/>
    <property type="match status" value="1"/>
</dbReference>
<evidence type="ECO:0008006" key="3">
    <source>
        <dbReference type="Google" id="ProtNLM"/>
    </source>
</evidence>
<dbReference type="SUPFAM" id="SSF52309">
    <property type="entry name" value="N-(deoxy)ribosyltransferase-like"/>
    <property type="match status" value="1"/>
</dbReference>
<dbReference type="AlphaFoldDB" id="A0A073KFY4"/>
<organism evidence="1 2">
    <name type="scientific">Bacillus gaemokensis</name>
    <dbReference type="NCBI Taxonomy" id="574375"/>
    <lineage>
        <taxon>Bacteria</taxon>
        <taxon>Bacillati</taxon>
        <taxon>Bacillota</taxon>
        <taxon>Bacilli</taxon>
        <taxon>Bacillales</taxon>
        <taxon>Bacillaceae</taxon>
        <taxon>Bacillus</taxon>
        <taxon>Bacillus cereus group</taxon>
    </lineage>
</organism>
<gene>
    <name evidence="1" type="ORF">BAGA_02805</name>
</gene>
<accession>A0A073KFY4</accession>
<dbReference type="InterPro" id="IPR007710">
    <property type="entry name" value="Nucleoside_deoxyribTrfase"/>
</dbReference>
<dbReference type="Gene3D" id="3.40.50.450">
    <property type="match status" value="1"/>
</dbReference>
<comment type="caution">
    <text evidence="1">The sequence shown here is derived from an EMBL/GenBank/DDBJ whole genome shotgun (WGS) entry which is preliminary data.</text>
</comment>
<protein>
    <recommendedName>
        <fullName evidence="3">Group-specific protein</fullName>
    </recommendedName>
</protein>
<reference evidence="1 2" key="1">
    <citation type="submission" date="2014-06" db="EMBL/GenBank/DDBJ databases">
        <title>Draft genome sequence of Bacillus gaemokensis JCM 15801 (MCCC 1A00707).</title>
        <authorList>
            <person name="Lai Q."/>
            <person name="Liu Y."/>
            <person name="Shao Z."/>
        </authorList>
    </citation>
    <scope>NUCLEOTIDE SEQUENCE [LARGE SCALE GENOMIC DNA]</scope>
    <source>
        <strain evidence="1 2">JCM 15801</strain>
    </source>
</reference>
<keyword evidence="2" id="KW-1185">Reference proteome</keyword>
<name>A0A073KFY4_9BACI</name>
<dbReference type="EMBL" id="JOTM01000001">
    <property type="protein sequence ID" value="KEK26184.1"/>
    <property type="molecule type" value="Genomic_DNA"/>
</dbReference>